<reference evidence="3 4" key="1">
    <citation type="journal article" date="2024" name="Commun. Biol.">
        <title>Comparative genomic analysis of thermophilic fungi reveals convergent evolutionary adaptations and gene losses.</title>
        <authorList>
            <person name="Steindorff A.S."/>
            <person name="Aguilar-Pontes M.V."/>
            <person name="Robinson A.J."/>
            <person name="Andreopoulos B."/>
            <person name="LaButti K."/>
            <person name="Kuo A."/>
            <person name="Mondo S."/>
            <person name="Riley R."/>
            <person name="Otillar R."/>
            <person name="Haridas S."/>
            <person name="Lipzen A."/>
            <person name="Grimwood J."/>
            <person name="Schmutz J."/>
            <person name="Clum A."/>
            <person name="Reid I.D."/>
            <person name="Moisan M.C."/>
            <person name="Butler G."/>
            <person name="Nguyen T.T.M."/>
            <person name="Dewar K."/>
            <person name="Conant G."/>
            <person name="Drula E."/>
            <person name="Henrissat B."/>
            <person name="Hansel C."/>
            <person name="Singer S."/>
            <person name="Hutchinson M.I."/>
            <person name="de Vries R.P."/>
            <person name="Natvig D.O."/>
            <person name="Powell A.J."/>
            <person name="Tsang A."/>
            <person name="Grigoriev I.V."/>
        </authorList>
    </citation>
    <scope>NUCLEOTIDE SEQUENCE [LARGE SCALE GENOMIC DNA]</scope>
    <source>
        <strain evidence="3 4">ATCC 24622</strain>
    </source>
</reference>
<feature type="region of interest" description="Disordered" evidence="1">
    <location>
        <begin position="159"/>
        <end position="188"/>
    </location>
</feature>
<accession>A0ABR3XF26</accession>
<proteinExistence type="predicted"/>
<keyword evidence="2" id="KW-0812">Transmembrane</keyword>
<feature type="transmembrane region" description="Helical" evidence="2">
    <location>
        <begin position="278"/>
        <end position="300"/>
    </location>
</feature>
<gene>
    <name evidence="3" type="ORF">VTK73DRAFT_411</name>
</gene>
<feature type="region of interest" description="Disordered" evidence="1">
    <location>
        <begin position="1"/>
        <end position="45"/>
    </location>
</feature>
<dbReference type="EMBL" id="JAZHXJ010000107">
    <property type="protein sequence ID" value="KAL1874385.1"/>
    <property type="molecule type" value="Genomic_DNA"/>
</dbReference>
<evidence type="ECO:0000256" key="2">
    <source>
        <dbReference type="SAM" id="Phobius"/>
    </source>
</evidence>
<name>A0ABR3XF26_9PEZI</name>
<feature type="region of interest" description="Disordered" evidence="1">
    <location>
        <begin position="209"/>
        <end position="276"/>
    </location>
</feature>
<feature type="region of interest" description="Disordered" evidence="1">
    <location>
        <begin position="461"/>
        <end position="508"/>
    </location>
</feature>
<feature type="compositionally biased region" description="Polar residues" evidence="1">
    <location>
        <begin position="1"/>
        <end position="11"/>
    </location>
</feature>
<organism evidence="3 4">
    <name type="scientific">Phialemonium thermophilum</name>
    <dbReference type="NCBI Taxonomy" id="223376"/>
    <lineage>
        <taxon>Eukaryota</taxon>
        <taxon>Fungi</taxon>
        <taxon>Dikarya</taxon>
        <taxon>Ascomycota</taxon>
        <taxon>Pezizomycotina</taxon>
        <taxon>Sordariomycetes</taxon>
        <taxon>Sordariomycetidae</taxon>
        <taxon>Cephalothecales</taxon>
        <taxon>Cephalothecaceae</taxon>
        <taxon>Phialemonium</taxon>
    </lineage>
</organism>
<feature type="compositionally biased region" description="Gly residues" evidence="1">
    <location>
        <begin position="315"/>
        <end position="326"/>
    </location>
</feature>
<keyword evidence="2" id="KW-1133">Transmembrane helix</keyword>
<evidence type="ECO:0000313" key="4">
    <source>
        <dbReference type="Proteomes" id="UP001586593"/>
    </source>
</evidence>
<feature type="compositionally biased region" description="Low complexity" evidence="1">
    <location>
        <begin position="209"/>
        <end position="219"/>
    </location>
</feature>
<feature type="compositionally biased region" description="Gly residues" evidence="1">
    <location>
        <begin position="333"/>
        <end position="351"/>
    </location>
</feature>
<dbReference type="Proteomes" id="UP001586593">
    <property type="component" value="Unassembled WGS sequence"/>
</dbReference>
<evidence type="ECO:0008006" key="5">
    <source>
        <dbReference type="Google" id="ProtNLM"/>
    </source>
</evidence>
<keyword evidence="2" id="KW-0472">Membrane</keyword>
<comment type="caution">
    <text evidence="3">The sequence shown here is derived from an EMBL/GenBank/DDBJ whole genome shotgun (WGS) entry which is preliminary data.</text>
</comment>
<keyword evidence="4" id="KW-1185">Reference proteome</keyword>
<evidence type="ECO:0000256" key="1">
    <source>
        <dbReference type="SAM" id="MobiDB-lite"/>
    </source>
</evidence>
<feature type="compositionally biased region" description="Basic residues" evidence="1">
    <location>
        <begin position="25"/>
        <end position="41"/>
    </location>
</feature>
<feature type="region of interest" description="Disordered" evidence="1">
    <location>
        <begin position="315"/>
        <end position="356"/>
    </location>
</feature>
<feature type="compositionally biased region" description="Polar residues" evidence="1">
    <location>
        <begin position="253"/>
        <end position="276"/>
    </location>
</feature>
<protein>
    <recommendedName>
        <fullName evidence="5">Mid2 domain-containing protein</fullName>
    </recommendedName>
</protein>
<sequence length="508" mass="51998">MTKTNPGSSLLQARASSHDHDHNHNHNHRSLHSHTHAHHQHAGSEGRLNVEHHLHSRSHDRLIERAAPNLDPAVTTIVKTISVVKYIDTTQSVTSLKTLLPDPVTGIVAQPPALTSDSSFLGHIVASLSAAILPSTIDGVQTVSSSSSKTQSAVTSMAGSSLTVSPSLSTSTPLTTHHSGSSSLASGPLNSTSRAFTFTNSTIHSHFINSTSSHTSSHSTSHKKSTWTTSTTATPVATILAGNGDGGGVGAPTPTSTASASEDPAPNSSSPDPTTRSVIGGVVGGVAGIALLALFLMFLLKWRKNRGNALRLLGGGGEGGSGGGGQSRISRLFGGGGDGGGASHGGNGPEGTRGMTERSAAFSVPAALASLSGQRRASQGKIAGGETSERGFYRVSGRKLTSVLQSGGDGYSDPHDSTISGPLSVRDSMAIFNDPNSRPLQLGSPMRPESGVMIMRSGPARTPVEEQNPFADDHAPSLSPPPLRRGGPSFVSQAGSHGSGGSRFAEDI</sequence>
<evidence type="ECO:0000313" key="3">
    <source>
        <dbReference type="EMBL" id="KAL1874385.1"/>
    </source>
</evidence>